<proteinExistence type="predicted"/>
<evidence type="ECO:0000256" key="1">
    <source>
        <dbReference type="ARBA" id="ARBA00022837"/>
    </source>
</evidence>
<dbReference type="PROSITE" id="PS00018">
    <property type="entry name" value="EF_HAND_1"/>
    <property type="match status" value="1"/>
</dbReference>
<protein>
    <recommendedName>
        <fullName evidence="2">EF-hand domain-containing protein</fullName>
    </recommendedName>
</protein>
<evidence type="ECO:0000313" key="4">
    <source>
        <dbReference type="Proteomes" id="UP000663887"/>
    </source>
</evidence>
<organism evidence="3 4">
    <name type="scientific">Rotaria magnacalcarata</name>
    <dbReference type="NCBI Taxonomy" id="392030"/>
    <lineage>
        <taxon>Eukaryota</taxon>
        <taxon>Metazoa</taxon>
        <taxon>Spiralia</taxon>
        <taxon>Gnathifera</taxon>
        <taxon>Rotifera</taxon>
        <taxon>Eurotatoria</taxon>
        <taxon>Bdelloidea</taxon>
        <taxon>Philodinida</taxon>
        <taxon>Philodinidae</taxon>
        <taxon>Rotaria</taxon>
    </lineage>
</organism>
<dbReference type="PROSITE" id="PS50222">
    <property type="entry name" value="EF_HAND_2"/>
    <property type="match status" value="1"/>
</dbReference>
<dbReference type="Gene3D" id="1.10.238.10">
    <property type="entry name" value="EF-hand"/>
    <property type="match status" value="1"/>
</dbReference>
<name>A0A816YLM1_9BILA</name>
<dbReference type="InterPro" id="IPR002048">
    <property type="entry name" value="EF_hand_dom"/>
</dbReference>
<accession>A0A816YLM1</accession>
<dbReference type="SUPFAM" id="SSF47473">
    <property type="entry name" value="EF-hand"/>
    <property type="match status" value="1"/>
</dbReference>
<dbReference type="CDD" id="cd00051">
    <property type="entry name" value="EFh"/>
    <property type="match status" value="1"/>
</dbReference>
<reference evidence="3" key="1">
    <citation type="submission" date="2021-02" db="EMBL/GenBank/DDBJ databases">
        <authorList>
            <person name="Nowell W R."/>
        </authorList>
    </citation>
    <scope>NUCLEOTIDE SEQUENCE</scope>
</reference>
<evidence type="ECO:0000259" key="2">
    <source>
        <dbReference type="PROSITE" id="PS50222"/>
    </source>
</evidence>
<dbReference type="AlphaFoldDB" id="A0A816YLM1"/>
<feature type="domain" description="EF-hand" evidence="2">
    <location>
        <begin position="6"/>
        <end position="41"/>
    </location>
</feature>
<dbReference type="Pfam" id="PF13499">
    <property type="entry name" value="EF-hand_7"/>
    <property type="match status" value="1"/>
</dbReference>
<keyword evidence="1" id="KW-0106">Calcium</keyword>
<dbReference type="Proteomes" id="UP000663887">
    <property type="component" value="Unassembled WGS sequence"/>
</dbReference>
<evidence type="ECO:0000313" key="3">
    <source>
        <dbReference type="EMBL" id="CAF2161809.1"/>
    </source>
</evidence>
<dbReference type="InterPro" id="IPR011992">
    <property type="entry name" value="EF-hand-dom_pair"/>
</dbReference>
<sequence>MSTVKHSSANLRSEFDRLDYDKDGYITIAEFRAYHVQKKTDESIIEKAFAEIDTDKDGLVTFEGSKLFFFSPNLRQVIFRI</sequence>
<gene>
    <name evidence="3" type="ORF">XDN619_LOCUS30514</name>
</gene>
<comment type="caution">
    <text evidence="3">The sequence shown here is derived from an EMBL/GenBank/DDBJ whole genome shotgun (WGS) entry which is preliminary data.</text>
</comment>
<dbReference type="GO" id="GO:0005509">
    <property type="term" value="F:calcium ion binding"/>
    <property type="evidence" value="ECO:0007669"/>
    <property type="project" value="InterPro"/>
</dbReference>
<dbReference type="EMBL" id="CAJNRG010015096">
    <property type="protein sequence ID" value="CAF2161809.1"/>
    <property type="molecule type" value="Genomic_DNA"/>
</dbReference>
<dbReference type="InterPro" id="IPR018247">
    <property type="entry name" value="EF_Hand_1_Ca_BS"/>
</dbReference>